<dbReference type="Proteomes" id="UP001153331">
    <property type="component" value="Unassembled WGS sequence"/>
</dbReference>
<organism evidence="1 2">
    <name type="scientific">Boeremia exigua</name>
    <dbReference type="NCBI Taxonomy" id="749465"/>
    <lineage>
        <taxon>Eukaryota</taxon>
        <taxon>Fungi</taxon>
        <taxon>Dikarya</taxon>
        <taxon>Ascomycota</taxon>
        <taxon>Pezizomycotina</taxon>
        <taxon>Dothideomycetes</taxon>
        <taxon>Pleosporomycetidae</taxon>
        <taxon>Pleosporales</taxon>
        <taxon>Pleosporineae</taxon>
        <taxon>Didymellaceae</taxon>
        <taxon>Boeremia</taxon>
    </lineage>
</organism>
<keyword evidence="2" id="KW-1185">Reference proteome</keyword>
<comment type="caution">
    <text evidence="1">The sequence shown here is derived from an EMBL/GenBank/DDBJ whole genome shotgun (WGS) entry which is preliminary data.</text>
</comment>
<evidence type="ECO:0000313" key="2">
    <source>
        <dbReference type="Proteomes" id="UP001153331"/>
    </source>
</evidence>
<name>A0ACC2I4A2_9PLEO</name>
<proteinExistence type="predicted"/>
<evidence type="ECO:0000313" key="1">
    <source>
        <dbReference type="EMBL" id="KAJ8110162.1"/>
    </source>
</evidence>
<reference evidence="1" key="1">
    <citation type="submission" date="2022-11" db="EMBL/GenBank/DDBJ databases">
        <title>Genome Sequence of Boeremia exigua.</title>
        <authorList>
            <person name="Buettner E."/>
        </authorList>
    </citation>
    <scope>NUCLEOTIDE SEQUENCE</scope>
    <source>
        <strain evidence="1">CU02</strain>
    </source>
</reference>
<protein>
    <submittedName>
        <fullName evidence="1">Uncharacterized protein</fullName>
    </submittedName>
</protein>
<sequence length="1236" mass="136647">MQPPHPASHRSPFGTETPTTLLLLMLGRSRELPSSNTRLPVICCGSVTVVLRAHPASLMATVDCEQRMRAWFCTTTHTTQKPLCETDIDEIAQVLSECSQPAWSLIPRIYSVLKIIDCIDAIEYFVSEKITDFWFPFSQKTLPVSFQDTTARNAFLQNQELVFNIRTIRLEHEESSHGHFRDASAIPFKKIGELGKGGFGSVDRVLSTITHREYARKQLPRGRTFRKDKEVLRAFEQELSRLKSLSKNQHQHVVKLIGSYTDPRYVGIITSPVADRNLHEHLTQDLGPGPKSFLRPFFGCLASALCYLHDNNVRHKDIKPQNILVKGEHVYLTDFGLAIDRNDLSRSTTVGLTTSTPRYAAPEVADSSARSWSADVWSLGCVFLEMWTVLNGESVQALHSHMTDTGTFLHCYCSNSSSVQVWLELISSNSDVAGDKTPAVWIEGMLKIDRSARLSARAVLDSILTYSEDPTSTFSFIGHCCLHEDDTDESVVSSAIAAAADVTARASTQSISQGNCTDFDPSPFKTSEKEGHMRDASSVAQSPILSHSSPLSKPSTKEPHKENKEASLGAISVGNETSDSDGRDTSSFPSGDQRTILQGDRAAMAAQPLHSYVEDEAVSLERETNNLINTEFRMRSTETVSPCDATEAKSAQQWVFYTSKESSDHQIDSGAEADNKAKTGAYASDQTLHDTSTFHTQGPDADRRNWRASNISQNPPIRKNDEDTSSNAESSYTDASIAGSVHRAQSVPMEPSAGVSMSNRQEQLRSPPKTTSRNGKSQGNLTQMKSLYTDCPTDEELHRPPQKALEKGWQRCYNCKAVVELKAGCNHATCRCKAQFCMVCAVPWKTCNCPWFDHSQTPDEERHDREERRVTTTSMNKGPSGSPHPISLQQINPFRRNPVTAAHPGSPDSVHAKPTMGSNRPAPNPATPRCASVLDYDRIPHRSSDYPRPRANSPDSIHSDRSSNPYMKLRMGANRQSEYGMSRKDRVPTATYIRFPVRSESPDSAEGNQSLHEYYDWTPRGPTSANRPTVVRPSSSYHSTVPQWLPIVPVAPTFAPAQPDSPGSAHSSQSAPYYHDWTPRESMGAKRPTGVRPNPNRHPPAPSVPTPPAPQSYLYSDDSDQYFTHRPAYKTKPPIGVPRPATNQPPPLQTGPRPQDKTSDTCTMAGISISRGKLAPVLHGGSRVILWRSYVEPDPQAVMTQRANVEVDDWGCGDEEEDDEDVGSMVARAPASRVGR</sequence>
<gene>
    <name evidence="1" type="ORF">OPT61_g6924</name>
</gene>
<dbReference type="EMBL" id="JAPHNI010000529">
    <property type="protein sequence ID" value="KAJ8110162.1"/>
    <property type="molecule type" value="Genomic_DNA"/>
</dbReference>
<accession>A0ACC2I4A2</accession>